<feature type="compositionally biased region" description="Acidic residues" evidence="1">
    <location>
        <begin position="45"/>
        <end position="61"/>
    </location>
</feature>
<feature type="compositionally biased region" description="Basic and acidic residues" evidence="1">
    <location>
        <begin position="30"/>
        <end position="44"/>
    </location>
</feature>
<evidence type="ECO:0000256" key="1">
    <source>
        <dbReference type="SAM" id="MobiDB-lite"/>
    </source>
</evidence>
<sequence length="82" mass="9243">MNQENTFSFGEHDLILTNNKADNEADNEANNDKICNKTNDKTEEFGEELDEESGEESGDEAEALTNKLNIFINSNERSLIDD</sequence>
<evidence type="ECO:0000313" key="2">
    <source>
        <dbReference type="EMBL" id="CAG8775010.1"/>
    </source>
</evidence>
<keyword evidence="3" id="KW-1185">Reference proteome</keyword>
<feature type="non-terminal residue" evidence="2">
    <location>
        <position position="1"/>
    </location>
</feature>
<feature type="region of interest" description="Disordered" evidence="1">
    <location>
        <begin position="18"/>
        <end position="61"/>
    </location>
</feature>
<dbReference type="EMBL" id="CAJVQA010022695">
    <property type="protein sequence ID" value="CAG8775010.1"/>
    <property type="molecule type" value="Genomic_DNA"/>
</dbReference>
<protein>
    <submittedName>
        <fullName evidence="2">20541_t:CDS:1</fullName>
    </submittedName>
</protein>
<organism evidence="2 3">
    <name type="scientific">Cetraspora pellucida</name>
    <dbReference type="NCBI Taxonomy" id="1433469"/>
    <lineage>
        <taxon>Eukaryota</taxon>
        <taxon>Fungi</taxon>
        <taxon>Fungi incertae sedis</taxon>
        <taxon>Mucoromycota</taxon>
        <taxon>Glomeromycotina</taxon>
        <taxon>Glomeromycetes</taxon>
        <taxon>Diversisporales</taxon>
        <taxon>Gigasporaceae</taxon>
        <taxon>Cetraspora</taxon>
    </lineage>
</organism>
<evidence type="ECO:0000313" key="3">
    <source>
        <dbReference type="Proteomes" id="UP000789759"/>
    </source>
</evidence>
<gene>
    <name evidence="2" type="ORF">CPELLU_LOCUS16072</name>
</gene>
<proteinExistence type="predicted"/>
<reference evidence="2" key="1">
    <citation type="submission" date="2021-06" db="EMBL/GenBank/DDBJ databases">
        <authorList>
            <person name="Kallberg Y."/>
            <person name="Tangrot J."/>
            <person name="Rosling A."/>
        </authorList>
    </citation>
    <scope>NUCLEOTIDE SEQUENCE</scope>
    <source>
        <strain evidence="2">FL966</strain>
    </source>
</reference>
<dbReference type="Proteomes" id="UP000789759">
    <property type="component" value="Unassembled WGS sequence"/>
</dbReference>
<dbReference type="AlphaFoldDB" id="A0A9N9JE80"/>
<name>A0A9N9JE80_9GLOM</name>
<comment type="caution">
    <text evidence="2">The sequence shown here is derived from an EMBL/GenBank/DDBJ whole genome shotgun (WGS) entry which is preliminary data.</text>
</comment>
<accession>A0A9N9JE80</accession>